<evidence type="ECO:0000259" key="2">
    <source>
        <dbReference type="Pfam" id="PF12146"/>
    </source>
</evidence>
<reference evidence="3" key="1">
    <citation type="submission" date="2022-01" db="EMBL/GenBank/DDBJ databases">
        <authorList>
            <person name="King R."/>
        </authorList>
    </citation>
    <scope>NUCLEOTIDE SEQUENCE</scope>
</reference>
<proteinExistence type="predicted"/>
<dbReference type="GO" id="GO:0006660">
    <property type="term" value="P:phosphatidylserine catabolic process"/>
    <property type="evidence" value="ECO:0007669"/>
    <property type="project" value="TreeGrafter"/>
</dbReference>
<sequence length="385" mass="44026">MGTIRCLRSNSADSVYSYVGNHDREDKPQRQFYRSWKKWQKVLFIIGVILFVILFLAFLAIWVIFPLVYMNSISVQRFFLFYTFQIPKNPEFDNPQKYGIDGVVNFYITTKNTDNSSLVSIGSWLIVPESQINSSSIKLHNKETAANLISTTTYPIIIYTHGVGCNRILPMETYKVLRKSFMIVAHDPRGYGDSGSGLPPSELGIVSDMSQIFKWIRFQTKNDIYIWGHSLGTALSTHTVRTLNEEYNIVPSGLILESAFTTMREEIPATSIGQLFSWMPWFEATVQTPLEKNGFLFRTTTNIIYVDCPIMILHAEDDEVIPYRFGRKVAEVASTKRAIPPKGNVTYHEFGRLGYGHIGITTDPNILQYINEFVGFCKDQNKRRG</sequence>
<dbReference type="GO" id="GO:0047372">
    <property type="term" value="F:monoacylglycerol lipase activity"/>
    <property type="evidence" value="ECO:0007669"/>
    <property type="project" value="TreeGrafter"/>
</dbReference>
<dbReference type="PANTHER" id="PTHR12277:SF194">
    <property type="entry name" value="FI04476P"/>
    <property type="match status" value="1"/>
</dbReference>
<dbReference type="PANTHER" id="PTHR12277">
    <property type="entry name" value="ALPHA/BETA HYDROLASE DOMAIN-CONTAINING PROTEIN"/>
    <property type="match status" value="1"/>
</dbReference>
<dbReference type="InterPro" id="IPR029058">
    <property type="entry name" value="AB_hydrolase_fold"/>
</dbReference>
<dbReference type="Pfam" id="PF12146">
    <property type="entry name" value="Hydrolase_4"/>
    <property type="match status" value="1"/>
</dbReference>
<evidence type="ECO:0000313" key="4">
    <source>
        <dbReference type="Proteomes" id="UP001153636"/>
    </source>
</evidence>
<accession>A0A9P0GJI5</accession>
<dbReference type="GO" id="GO:0052651">
    <property type="term" value="P:monoacylglycerol catabolic process"/>
    <property type="evidence" value="ECO:0007669"/>
    <property type="project" value="TreeGrafter"/>
</dbReference>
<dbReference type="Proteomes" id="UP001153636">
    <property type="component" value="Chromosome 7"/>
</dbReference>
<name>A0A9P0GJI5_9CUCU</name>
<feature type="domain" description="Serine aminopeptidase S33" evidence="2">
    <location>
        <begin position="177"/>
        <end position="279"/>
    </location>
</feature>
<feature type="transmembrane region" description="Helical" evidence="1">
    <location>
        <begin position="42"/>
        <end position="69"/>
    </location>
</feature>
<gene>
    <name evidence="3" type="ORF">PSYICH_LOCUS13255</name>
</gene>
<dbReference type="SUPFAM" id="SSF53474">
    <property type="entry name" value="alpha/beta-Hydrolases"/>
    <property type="match status" value="1"/>
</dbReference>
<dbReference type="AlphaFoldDB" id="A0A9P0GJI5"/>
<evidence type="ECO:0000313" key="3">
    <source>
        <dbReference type="EMBL" id="CAH1113227.1"/>
    </source>
</evidence>
<dbReference type="Gene3D" id="3.40.50.1820">
    <property type="entry name" value="alpha/beta hydrolase"/>
    <property type="match status" value="1"/>
</dbReference>
<dbReference type="OrthoDB" id="10249433at2759"/>
<keyword evidence="4" id="KW-1185">Reference proteome</keyword>
<protein>
    <recommendedName>
        <fullName evidence="2">Serine aminopeptidase S33 domain-containing protein</fullName>
    </recommendedName>
</protein>
<keyword evidence="1" id="KW-1133">Transmembrane helix</keyword>
<keyword evidence="1" id="KW-0472">Membrane</keyword>
<evidence type="ECO:0000256" key="1">
    <source>
        <dbReference type="SAM" id="Phobius"/>
    </source>
</evidence>
<organism evidence="3 4">
    <name type="scientific">Psylliodes chrysocephalus</name>
    <dbReference type="NCBI Taxonomy" id="3402493"/>
    <lineage>
        <taxon>Eukaryota</taxon>
        <taxon>Metazoa</taxon>
        <taxon>Ecdysozoa</taxon>
        <taxon>Arthropoda</taxon>
        <taxon>Hexapoda</taxon>
        <taxon>Insecta</taxon>
        <taxon>Pterygota</taxon>
        <taxon>Neoptera</taxon>
        <taxon>Endopterygota</taxon>
        <taxon>Coleoptera</taxon>
        <taxon>Polyphaga</taxon>
        <taxon>Cucujiformia</taxon>
        <taxon>Chrysomeloidea</taxon>
        <taxon>Chrysomelidae</taxon>
        <taxon>Galerucinae</taxon>
        <taxon>Alticini</taxon>
        <taxon>Psylliodes</taxon>
    </lineage>
</organism>
<dbReference type="EMBL" id="OV651819">
    <property type="protein sequence ID" value="CAH1113227.1"/>
    <property type="molecule type" value="Genomic_DNA"/>
</dbReference>
<keyword evidence="1" id="KW-0812">Transmembrane</keyword>
<dbReference type="GO" id="GO:0004622">
    <property type="term" value="F:phosphatidylcholine lysophospholipase activity"/>
    <property type="evidence" value="ECO:0007669"/>
    <property type="project" value="TreeGrafter"/>
</dbReference>
<dbReference type="InterPro" id="IPR022742">
    <property type="entry name" value="Hydrolase_4"/>
</dbReference>
<dbReference type="GO" id="GO:0005789">
    <property type="term" value="C:endoplasmic reticulum membrane"/>
    <property type="evidence" value="ECO:0007669"/>
    <property type="project" value="TreeGrafter"/>
</dbReference>